<keyword evidence="3" id="KW-1185">Reference proteome</keyword>
<evidence type="ECO:0008006" key="4">
    <source>
        <dbReference type="Google" id="ProtNLM"/>
    </source>
</evidence>
<evidence type="ECO:0000313" key="2">
    <source>
        <dbReference type="EMBL" id="RUO20631.1"/>
    </source>
</evidence>
<organism evidence="2 3">
    <name type="scientific">Aliidiomarina haloalkalitolerans</name>
    <dbReference type="NCBI Taxonomy" id="859059"/>
    <lineage>
        <taxon>Bacteria</taxon>
        <taxon>Pseudomonadati</taxon>
        <taxon>Pseudomonadota</taxon>
        <taxon>Gammaproteobacteria</taxon>
        <taxon>Alteromonadales</taxon>
        <taxon>Idiomarinaceae</taxon>
        <taxon>Aliidiomarina</taxon>
    </lineage>
</organism>
<evidence type="ECO:0000313" key="3">
    <source>
        <dbReference type="Proteomes" id="UP000288212"/>
    </source>
</evidence>
<feature type="chain" id="PRO_5019319415" description="Secreted protein" evidence="1">
    <location>
        <begin position="19"/>
        <end position="205"/>
    </location>
</feature>
<proteinExistence type="predicted"/>
<dbReference type="PROSITE" id="PS51257">
    <property type="entry name" value="PROKAR_LIPOPROTEIN"/>
    <property type="match status" value="1"/>
</dbReference>
<sequence length="205" mass="23094">MRLTKLHLAVVGAAAALAACTPAAEDPQDVFFNTIAAHCGNAYEGRVTSGNPETDATWMNNRIVIEVRECTENRIRIPLHVGDNHSRTWIITRLPQGGLELKHDHRLEDGSHDPMTMYGGSTVTPGTPTAQAFPADEYSKQLFTELDATVSITNTWWLSFPDENTMRYRLSRENREFHVDVDLSSPLPADDFPPLPWGWEDHYQY</sequence>
<reference evidence="2 3" key="1">
    <citation type="journal article" date="2011" name="Front. Microbiol.">
        <title>Genomic signatures of strain selection and enhancement in Bacillus atrophaeus var. globigii, a historical biowarfare simulant.</title>
        <authorList>
            <person name="Gibbons H.S."/>
            <person name="Broomall S.M."/>
            <person name="McNew L.A."/>
            <person name="Daligault H."/>
            <person name="Chapman C."/>
            <person name="Bruce D."/>
            <person name="Karavis M."/>
            <person name="Krepps M."/>
            <person name="McGregor P.A."/>
            <person name="Hong C."/>
            <person name="Park K.H."/>
            <person name="Akmal A."/>
            <person name="Feldman A."/>
            <person name="Lin J.S."/>
            <person name="Chang W.E."/>
            <person name="Higgs B.W."/>
            <person name="Demirev P."/>
            <person name="Lindquist J."/>
            <person name="Liem A."/>
            <person name="Fochler E."/>
            <person name="Read T.D."/>
            <person name="Tapia R."/>
            <person name="Johnson S."/>
            <person name="Bishop-Lilly K.A."/>
            <person name="Detter C."/>
            <person name="Han C."/>
            <person name="Sozhamannan S."/>
            <person name="Rosenzweig C.N."/>
            <person name="Skowronski E.W."/>
        </authorList>
    </citation>
    <scope>NUCLEOTIDE SEQUENCE [LARGE SCALE GENOMIC DNA]</scope>
    <source>
        <strain evidence="2 3">AK5</strain>
    </source>
</reference>
<dbReference type="OrthoDB" id="1524207at2"/>
<keyword evidence="1" id="KW-0732">Signal</keyword>
<dbReference type="RefSeq" id="WP_126791725.1">
    <property type="nucleotide sequence ID" value="NZ_PIPI01000002.1"/>
</dbReference>
<accession>A0A432VW02</accession>
<protein>
    <recommendedName>
        <fullName evidence="4">Secreted protein</fullName>
    </recommendedName>
</protein>
<gene>
    <name evidence="2" type="ORF">CWE06_04795</name>
</gene>
<dbReference type="Proteomes" id="UP000288212">
    <property type="component" value="Unassembled WGS sequence"/>
</dbReference>
<name>A0A432VW02_9GAMM</name>
<evidence type="ECO:0000256" key="1">
    <source>
        <dbReference type="SAM" id="SignalP"/>
    </source>
</evidence>
<feature type="signal peptide" evidence="1">
    <location>
        <begin position="1"/>
        <end position="18"/>
    </location>
</feature>
<comment type="caution">
    <text evidence="2">The sequence shown here is derived from an EMBL/GenBank/DDBJ whole genome shotgun (WGS) entry which is preliminary data.</text>
</comment>
<dbReference type="AlphaFoldDB" id="A0A432VW02"/>
<dbReference type="EMBL" id="PIPI01000002">
    <property type="protein sequence ID" value="RUO20631.1"/>
    <property type="molecule type" value="Genomic_DNA"/>
</dbReference>